<dbReference type="Proteomes" id="UP000683310">
    <property type="component" value="Chromosome"/>
</dbReference>
<reference evidence="1 2" key="1">
    <citation type="submission" date="2021-04" db="EMBL/GenBank/DDBJ databases">
        <title>Nocardia tengchongensis.</title>
        <authorList>
            <person name="Zhuang k."/>
            <person name="Ran Y."/>
            <person name="Li W."/>
        </authorList>
    </citation>
    <scope>NUCLEOTIDE SEQUENCE [LARGE SCALE GENOMIC DNA]</scope>
    <source>
        <strain evidence="1 2">CFH S0057</strain>
    </source>
</reference>
<sequence length="58" mass="6205">MAIILAIVLTSLLIFGANVVGTMIAETRRTDPPLTVAAIQARLAAESPRVYVPISRGW</sequence>
<organism evidence="1 2">
    <name type="scientific">Nocardia tengchongensis</name>
    <dbReference type="NCBI Taxonomy" id="2055889"/>
    <lineage>
        <taxon>Bacteria</taxon>
        <taxon>Bacillati</taxon>
        <taxon>Actinomycetota</taxon>
        <taxon>Actinomycetes</taxon>
        <taxon>Mycobacteriales</taxon>
        <taxon>Nocardiaceae</taxon>
        <taxon>Nocardia</taxon>
    </lineage>
</organism>
<name>A0ABX8CU53_9NOCA</name>
<protein>
    <recommendedName>
        <fullName evidence="3">CNNM transmembrane domain-containing protein</fullName>
    </recommendedName>
</protein>
<dbReference type="EMBL" id="CP074371">
    <property type="protein sequence ID" value="QVI22658.1"/>
    <property type="molecule type" value="Genomic_DNA"/>
</dbReference>
<proteinExistence type="predicted"/>
<evidence type="ECO:0000313" key="2">
    <source>
        <dbReference type="Proteomes" id="UP000683310"/>
    </source>
</evidence>
<gene>
    <name evidence="1" type="ORF">KHQ06_06465</name>
</gene>
<evidence type="ECO:0000313" key="1">
    <source>
        <dbReference type="EMBL" id="QVI22658.1"/>
    </source>
</evidence>
<keyword evidence="2" id="KW-1185">Reference proteome</keyword>
<dbReference type="RefSeq" id="WP_213558737.1">
    <property type="nucleotide sequence ID" value="NZ_JBHXAJ010000003.1"/>
</dbReference>
<accession>A0ABX8CU53</accession>
<evidence type="ECO:0008006" key="3">
    <source>
        <dbReference type="Google" id="ProtNLM"/>
    </source>
</evidence>